<proteinExistence type="predicted"/>
<feature type="transmembrane region" description="Helical" evidence="5">
    <location>
        <begin position="130"/>
        <end position="150"/>
    </location>
</feature>
<evidence type="ECO:0000313" key="7">
    <source>
        <dbReference type="EMBL" id="SCL75429.1"/>
    </source>
</evidence>
<dbReference type="InterPro" id="IPR044880">
    <property type="entry name" value="NCX_ion-bd_dom_sf"/>
</dbReference>
<dbReference type="GO" id="GO:0005886">
    <property type="term" value="C:plasma membrane"/>
    <property type="evidence" value="ECO:0007669"/>
    <property type="project" value="TreeGrafter"/>
</dbReference>
<keyword evidence="3 5" id="KW-1133">Transmembrane helix</keyword>
<dbReference type="GO" id="GO:0006874">
    <property type="term" value="P:intracellular calcium ion homeostasis"/>
    <property type="evidence" value="ECO:0007669"/>
    <property type="project" value="TreeGrafter"/>
</dbReference>
<dbReference type="InterPro" id="IPR004837">
    <property type="entry name" value="NaCa_Exmemb"/>
</dbReference>
<feature type="transmembrane region" description="Helical" evidence="5">
    <location>
        <begin position="223"/>
        <end position="249"/>
    </location>
</feature>
<dbReference type="Proteomes" id="UP000184671">
    <property type="component" value="Unassembled WGS sequence"/>
</dbReference>
<evidence type="ECO:0000256" key="3">
    <source>
        <dbReference type="ARBA" id="ARBA00022989"/>
    </source>
</evidence>
<dbReference type="PANTHER" id="PTHR10846:SF8">
    <property type="entry name" value="INNER MEMBRANE PROTEIN YRBG"/>
    <property type="match status" value="1"/>
</dbReference>
<reference evidence="7 8" key="1">
    <citation type="submission" date="2016-08" db="EMBL/GenBank/DDBJ databases">
        <authorList>
            <person name="Seilhamer J.J."/>
        </authorList>
    </citation>
    <scope>NUCLEOTIDE SEQUENCE [LARGE SCALE GENOMIC DNA]</scope>
    <source>
        <strain evidence="7">L21-II-0</strain>
    </source>
</reference>
<feature type="transmembrane region" description="Helical" evidence="5">
    <location>
        <begin position="286"/>
        <end position="305"/>
    </location>
</feature>
<evidence type="ECO:0000256" key="4">
    <source>
        <dbReference type="ARBA" id="ARBA00023136"/>
    </source>
</evidence>
<evidence type="ECO:0000313" key="8">
    <source>
        <dbReference type="Proteomes" id="UP000184671"/>
    </source>
</evidence>
<name>A0A1M4MKJ5_9EURY</name>
<feature type="transmembrane region" description="Helical" evidence="5">
    <location>
        <begin position="193"/>
        <end position="211"/>
    </location>
</feature>
<keyword evidence="4 5" id="KW-0472">Membrane</keyword>
<feature type="transmembrane region" description="Helical" evidence="5">
    <location>
        <begin position="21"/>
        <end position="41"/>
    </location>
</feature>
<dbReference type="Pfam" id="PF01699">
    <property type="entry name" value="Na_Ca_ex"/>
    <property type="match status" value="2"/>
</dbReference>
<feature type="domain" description="Sodium/calcium exchanger membrane region" evidence="6">
    <location>
        <begin position="30"/>
        <end position="174"/>
    </location>
</feature>
<gene>
    <name evidence="7" type="primary">yrbG</name>
    <name evidence="7" type="ORF">L21_1328</name>
</gene>
<dbReference type="GO" id="GO:0008273">
    <property type="term" value="F:calcium, potassium:sodium antiporter activity"/>
    <property type="evidence" value="ECO:0007669"/>
    <property type="project" value="TreeGrafter"/>
</dbReference>
<evidence type="ECO:0000256" key="5">
    <source>
        <dbReference type="SAM" id="Phobius"/>
    </source>
</evidence>
<dbReference type="GO" id="GO:0005262">
    <property type="term" value="F:calcium channel activity"/>
    <property type="evidence" value="ECO:0007669"/>
    <property type="project" value="TreeGrafter"/>
</dbReference>
<feature type="transmembrane region" description="Helical" evidence="5">
    <location>
        <begin position="317"/>
        <end position="335"/>
    </location>
</feature>
<feature type="transmembrane region" description="Helical" evidence="5">
    <location>
        <begin position="156"/>
        <end position="173"/>
    </location>
</feature>
<dbReference type="EMBL" id="FMID01000031">
    <property type="protein sequence ID" value="SCL75429.1"/>
    <property type="molecule type" value="Genomic_DNA"/>
</dbReference>
<comment type="subcellular location">
    <subcellularLocation>
        <location evidence="1">Membrane</location>
        <topology evidence="1">Multi-pass membrane protein</topology>
    </subcellularLocation>
</comment>
<feature type="transmembrane region" description="Helical" evidence="5">
    <location>
        <begin position="98"/>
        <end position="118"/>
    </location>
</feature>
<evidence type="ECO:0000256" key="1">
    <source>
        <dbReference type="ARBA" id="ARBA00004141"/>
    </source>
</evidence>
<keyword evidence="2 5" id="KW-0812">Transmembrane</keyword>
<dbReference type="AlphaFoldDB" id="A0A1M4MKJ5"/>
<organism evidence="7 8">
    <name type="scientific">Methanoculleus chikugoensis</name>
    <dbReference type="NCBI Taxonomy" id="118126"/>
    <lineage>
        <taxon>Archaea</taxon>
        <taxon>Methanobacteriati</taxon>
        <taxon>Methanobacteriota</taxon>
        <taxon>Stenosarchaea group</taxon>
        <taxon>Methanomicrobia</taxon>
        <taxon>Methanomicrobiales</taxon>
        <taxon>Methanomicrobiaceae</taxon>
        <taxon>Methanoculleus</taxon>
    </lineage>
</organism>
<dbReference type="Gene3D" id="1.20.1420.30">
    <property type="entry name" value="NCX, central ion-binding region"/>
    <property type="match status" value="1"/>
</dbReference>
<accession>A0A1M4MKJ5</accession>
<dbReference type="PANTHER" id="PTHR10846">
    <property type="entry name" value="SODIUM/POTASSIUM/CALCIUM EXCHANGER"/>
    <property type="match status" value="1"/>
</dbReference>
<feature type="domain" description="Sodium/calcium exchanger membrane region" evidence="6">
    <location>
        <begin position="193"/>
        <end position="330"/>
    </location>
</feature>
<sequence>MPRVKVRKRIRRTPPNYNHHIRGILMIVTAIMFIVGLALLVKGADLFVGGGSGLALRHRISPALIGSTIIAFGTSLPELVVSTNAAATGNTGIALGNVIGSNIANIALILALCTLIRPDMVAMSGASRSSLVRNTVLMLVATVAFALLAARGTLDALAGALLLILFVVILYLLIREGREEGDVDIKSHGWTDILYIGLGLAAVIIGAQLVVDGAVTLAEAFGIPAFVIGVSIVAVGTSLPELATSLVAAVRDEGAISIGNILGSNIFNLLLVLGVSLLLAPVTVGSLVDIAVVVLFSIAILPLLFARPSVVRGWSALLLLGYAAYIAWSFGAGPIR</sequence>
<feature type="transmembrane region" description="Helical" evidence="5">
    <location>
        <begin position="261"/>
        <end position="280"/>
    </location>
</feature>
<dbReference type="InterPro" id="IPR004481">
    <property type="entry name" value="K/Na/Ca-exchanger"/>
</dbReference>
<dbReference type="STRING" id="118126.L21_1328"/>
<evidence type="ECO:0000259" key="6">
    <source>
        <dbReference type="Pfam" id="PF01699"/>
    </source>
</evidence>
<dbReference type="NCBIfam" id="TIGR00367">
    <property type="entry name" value="calcium/sodium antiporter"/>
    <property type="match status" value="1"/>
</dbReference>
<evidence type="ECO:0000256" key="2">
    <source>
        <dbReference type="ARBA" id="ARBA00022692"/>
    </source>
</evidence>
<protein>
    <submittedName>
        <fullName evidence="7">Inner membrane protein YrbG</fullName>
    </submittedName>
</protein>